<feature type="transmembrane region" description="Helical" evidence="6">
    <location>
        <begin position="79"/>
        <end position="100"/>
    </location>
</feature>
<dbReference type="InterPro" id="IPR036259">
    <property type="entry name" value="MFS_trans_sf"/>
</dbReference>
<feature type="transmembrane region" description="Helical" evidence="6">
    <location>
        <begin position="537"/>
        <end position="559"/>
    </location>
</feature>
<feature type="transmembrane region" description="Helical" evidence="6">
    <location>
        <begin position="120"/>
        <end position="138"/>
    </location>
</feature>
<dbReference type="OrthoDB" id="2250022at2759"/>
<dbReference type="Pfam" id="PF07690">
    <property type="entry name" value="MFS_1"/>
    <property type="match status" value="1"/>
</dbReference>
<feature type="region of interest" description="Disordered" evidence="5">
    <location>
        <begin position="1"/>
        <end position="43"/>
    </location>
</feature>
<dbReference type="Proteomes" id="UP001067231">
    <property type="component" value="Unassembled WGS sequence"/>
</dbReference>
<feature type="transmembrane region" description="Helical" evidence="6">
    <location>
        <begin position="456"/>
        <end position="479"/>
    </location>
</feature>
<evidence type="ECO:0000256" key="5">
    <source>
        <dbReference type="SAM" id="MobiDB-lite"/>
    </source>
</evidence>
<dbReference type="GO" id="GO:0016020">
    <property type="term" value="C:membrane"/>
    <property type="evidence" value="ECO:0007669"/>
    <property type="project" value="UniProtKB-SubCell"/>
</dbReference>
<name>A0A9D5DID3_9CRYT</name>
<comment type="subcellular location">
    <subcellularLocation>
        <location evidence="1">Membrane</location>
        <topology evidence="1">Multi-pass membrane protein</topology>
    </subcellularLocation>
</comment>
<feature type="domain" description="Major facilitator superfamily (MFS) profile" evidence="7">
    <location>
        <begin position="82"/>
        <end position="563"/>
    </location>
</feature>
<comment type="caution">
    <text evidence="8">The sequence shown here is derived from an EMBL/GenBank/DDBJ whole genome shotgun (WGS) entry which is preliminary data.</text>
</comment>
<dbReference type="PANTHER" id="PTHR11662:SF399">
    <property type="entry name" value="FI19708P1-RELATED"/>
    <property type="match status" value="1"/>
</dbReference>
<feature type="compositionally biased region" description="Polar residues" evidence="5">
    <location>
        <begin position="9"/>
        <end position="30"/>
    </location>
</feature>
<feature type="transmembrane region" description="Helical" evidence="6">
    <location>
        <begin position="173"/>
        <end position="194"/>
    </location>
</feature>
<evidence type="ECO:0000256" key="4">
    <source>
        <dbReference type="ARBA" id="ARBA00023136"/>
    </source>
</evidence>
<keyword evidence="3 6" id="KW-1133">Transmembrane helix</keyword>
<evidence type="ECO:0000256" key="6">
    <source>
        <dbReference type="SAM" id="Phobius"/>
    </source>
</evidence>
<evidence type="ECO:0000256" key="1">
    <source>
        <dbReference type="ARBA" id="ARBA00004141"/>
    </source>
</evidence>
<dbReference type="Gene3D" id="1.20.1250.20">
    <property type="entry name" value="MFS general substrate transporter like domains"/>
    <property type="match status" value="2"/>
</dbReference>
<evidence type="ECO:0000256" key="3">
    <source>
        <dbReference type="ARBA" id="ARBA00022989"/>
    </source>
</evidence>
<feature type="transmembrane region" description="Helical" evidence="6">
    <location>
        <begin position="206"/>
        <end position="228"/>
    </location>
</feature>
<dbReference type="InterPro" id="IPR020846">
    <property type="entry name" value="MFS_dom"/>
</dbReference>
<feature type="transmembrane region" description="Helical" evidence="6">
    <location>
        <begin position="399"/>
        <end position="417"/>
    </location>
</feature>
<feature type="transmembrane region" description="Helical" evidence="6">
    <location>
        <begin position="355"/>
        <end position="379"/>
    </location>
</feature>
<feature type="transmembrane region" description="Helical" evidence="6">
    <location>
        <begin position="150"/>
        <end position="167"/>
    </location>
</feature>
<evidence type="ECO:0000256" key="2">
    <source>
        <dbReference type="ARBA" id="ARBA00022692"/>
    </source>
</evidence>
<dbReference type="InterPro" id="IPR050382">
    <property type="entry name" value="MFS_Na/Anion_cotransporter"/>
</dbReference>
<dbReference type="PANTHER" id="PTHR11662">
    <property type="entry name" value="SOLUTE CARRIER FAMILY 17"/>
    <property type="match status" value="1"/>
</dbReference>
<feature type="compositionally biased region" description="Basic and acidic residues" evidence="5">
    <location>
        <begin position="32"/>
        <end position="43"/>
    </location>
</feature>
<reference evidence="8" key="1">
    <citation type="submission" date="2022-10" db="EMBL/GenBank/DDBJ databases">
        <title>Adaptive evolution leads to modifications in subtelomeric GC content in a zoonotic Cryptosporidium species.</title>
        <authorList>
            <person name="Li J."/>
            <person name="Feng Y."/>
            <person name="Xiao L."/>
        </authorList>
    </citation>
    <scope>NUCLEOTIDE SEQUENCE</scope>
    <source>
        <strain evidence="8">33844</strain>
    </source>
</reference>
<feature type="transmembrane region" description="Helical" evidence="6">
    <location>
        <begin position="429"/>
        <end position="450"/>
    </location>
</feature>
<feature type="transmembrane region" description="Helical" evidence="6">
    <location>
        <begin position="240"/>
        <end position="259"/>
    </location>
</feature>
<gene>
    <name evidence="8" type="ORF">OJ253_527</name>
</gene>
<dbReference type="GO" id="GO:0022857">
    <property type="term" value="F:transmembrane transporter activity"/>
    <property type="evidence" value="ECO:0007669"/>
    <property type="project" value="InterPro"/>
</dbReference>
<feature type="transmembrane region" description="Helical" evidence="6">
    <location>
        <begin position="491"/>
        <end position="517"/>
    </location>
</feature>
<dbReference type="AlphaFoldDB" id="A0A9D5DID3"/>
<dbReference type="InterPro" id="IPR011701">
    <property type="entry name" value="MFS"/>
</dbReference>
<dbReference type="PROSITE" id="PS50850">
    <property type="entry name" value="MFS"/>
    <property type="match status" value="1"/>
</dbReference>
<proteinExistence type="predicted"/>
<dbReference type="EMBL" id="JAPCXC010000007">
    <property type="protein sequence ID" value="KAJ1612314.1"/>
    <property type="molecule type" value="Genomic_DNA"/>
</dbReference>
<dbReference type="SUPFAM" id="SSF103473">
    <property type="entry name" value="MFS general substrate transporter"/>
    <property type="match status" value="1"/>
</dbReference>
<accession>A0A9D5DID3</accession>
<evidence type="ECO:0000259" key="7">
    <source>
        <dbReference type="PROSITE" id="PS50850"/>
    </source>
</evidence>
<protein>
    <submittedName>
        <fullName evidence="8">Na-dependent inorganic phosphate cotransporter</fullName>
    </submittedName>
</protein>
<keyword evidence="4 6" id="KW-0472">Membrane</keyword>
<keyword evidence="2 6" id="KW-0812">Transmembrane</keyword>
<evidence type="ECO:0000313" key="8">
    <source>
        <dbReference type="EMBL" id="KAJ1612314.1"/>
    </source>
</evidence>
<sequence length="592" mass="66103">MYSVDILDENQTTSTDCSNSEVSPVMSRQHSASREKDLGNDARIDSGFGKGLLETSKLERCDSQYLSFRSRQNPTTDSCLSLVLMLMFSIFLCYADRIIMPSCIKSISEEFGFSKSDQGFILGLFYGGYIWTQVVGGYISDTSKLGGKGVLFFGVMFWSLCMIFTSFLSYLGITGFIICRIFLGVGEGVSFPALNSIVGHYIPPKYSSTVISIIIASSFVGGGFAAFVTPPMILSLGWRGPFYVFGLIGVIWSIIWLFLDFRSLSWASKPRIYEFYDSRQKSFETQVRSLQAERRLSVEERPGMFGSLSVELQHFNEHEARGNSLEYSDEHLKEKKSGYPLILSFVRTLLFNRNVLAIIAAQYCHGWTQFGFVTWMPIYFTDVCKVNSAFLGYYTTPPWVLQAFFIIFFGVLADRLVLSTRPIIVRKLFQSMSMFVGAGAQLTLVLLNYLELTSASYAIMVVSVMFIFNTMSGGGVTVYQFDIAPEFPAVVYAIGNTFGTIAGLFSVSLTGIILNRLETDLQTFGGQSDGSLLIERWMWVLAIYAIHNIIGGLLFIFLADDKQISLARQSFGDNKGYKGDQLSVDADKNTIL</sequence>
<organism evidence="8">
    <name type="scientific">Cryptosporidium canis</name>
    <dbReference type="NCBI Taxonomy" id="195482"/>
    <lineage>
        <taxon>Eukaryota</taxon>
        <taxon>Sar</taxon>
        <taxon>Alveolata</taxon>
        <taxon>Apicomplexa</taxon>
        <taxon>Conoidasida</taxon>
        <taxon>Coccidia</taxon>
        <taxon>Eucoccidiorida</taxon>
        <taxon>Eimeriorina</taxon>
        <taxon>Cryptosporidiidae</taxon>
        <taxon>Cryptosporidium</taxon>
    </lineage>
</organism>